<dbReference type="EMBL" id="FODO01000004">
    <property type="protein sequence ID" value="SEO07385.1"/>
    <property type="molecule type" value="Genomic_DNA"/>
</dbReference>
<name>A0A1H8LQI8_9PROT</name>
<dbReference type="RefSeq" id="WP_090316562.1">
    <property type="nucleotide sequence ID" value="NZ_FNOE01000004.1"/>
</dbReference>
<feature type="signal peptide" evidence="1">
    <location>
        <begin position="1"/>
        <end position="20"/>
    </location>
</feature>
<evidence type="ECO:0000256" key="1">
    <source>
        <dbReference type="SAM" id="SignalP"/>
    </source>
</evidence>
<proteinExistence type="predicted"/>
<accession>A0A1H8LQI8</accession>
<keyword evidence="3" id="KW-1185">Reference proteome</keyword>
<gene>
    <name evidence="2" type="ORF">SAMN05216333_10425</name>
</gene>
<dbReference type="Proteomes" id="UP000198814">
    <property type="component" value="Unassembled WGS sequence"/>
</dbReference>
<keyword evidence="1" id="KW-0732">Signal</keyword>
<evidence type="ECO:0000313" key="3">
    <source>
        <dbReference type="Proteomes" id="UP000198814"/>
    </source>
</evidence>
<organism evidence="2 3">
    <name type="scientific">Nitrosomonas oligotropha</name>
    <dbReference type="NCBI Taxonomy" id="42354"/>
    <lineage>
        <taxon>Bacteria</taxon>
        <taxon>Pseudomonadati</taxon>
        <taxon>Pseudomonadota</taxon>
        <taxon>Betaproteobacteria</taxon>
        <taxon>Nitrosomonadales</taxon>
        <taxon>Nitrosomonadaceae</taxon>
        <taxon>Nitrosomonas</taxon>
    </lineage>
</organism>
<feature type="chain" id="PRO_5011691924" evidence="1">
    <location>
        <begin position="21"/>
        <end position="169"/>
    </location>
</feature>
<sequence length="169" mass="17988">MKTVALIGGLLGLIAVPVWAGESHCQTDEQIIFSCSFGKKIVSVCASNDLSASKGYLQYRFGLKGAPELVFPDLAKAAPAASYVQARTLMFAGGGGGYLRFISGQHHYIVYSAIGKGWGAKDGVAVEKSGQLVANLECRDVPVSKLSEEFFSHTSLPADRDEFQIPGLD</sequence>
<dbReference type="STRING" id="42354.SAMN05216333_10425"/>
<dbReference type="OrthoDB" id="8997932at2"/>
<dbReference type="AlphaFoldDB" id="A0A1H8LQI8"/>
<reference evidence="3" key="1">
    <citation type="submission" date="2016-10" db="EMBL/GenBank/DDBJ databases">
        <authorList>
            <person name="Varghese N."/>
            <person name="Submissions S."/>
        </authorList>
    </citation>
    <scope>NUCLEOTIDE SEQUENCE [LARGE SCALE GENOMIC DNA]</scope>
    <source>
        <strain evidence="3">Nm76</strain>
    </source>
</reference>
<protein>
    <submittedName>
        <fullName evidence="2">Uncharacterized protein</fullName>
    </submittedName>
</protein>
<evidence type="ECO:0000313" key="2">
    <source>
        <dbReference type="EMBL" id="SEO07385.1"/>
    </source>
</evidence>